<evidence type="ECO:0000256" key="1">
    <source>
        <dbReference type="ARBA" id="ARBA00004123"/>
    </source>
</evidence>
<dbReference type="GO" id="GO:0005634">
    <property type="term" value="C:nucleus"/>
    <property type="evidence" value="ECO:0007669"/>
    <property type="project" value="UniProtKB-SubCell"/>
</dbReference>
<keyword evidence="9" id="KW-0539">Nucleus</keyword>
<feature type="compositionally biased region" description="Low complexity" evidence="10">
    <location>
        <begin position="424"/>
        <end position="439"/>
    </location>
</feature>
<gene>
    <name evidence="12" type="ORF">TR146256</name>
</gene>
<evidence type="ECO:0000256" key="8">
    <source>
        <dbReference type="ARBA" id="ARBA00023163"/>
    </source>
</evidence>
<feature type="compositionally biased region" description="Basic and acidic residues" evidence="10">
    <location>
        <begin position="596"/>
        <end position="607"/>
    </location>
</feature>
<evidence type="ECO:0000256" key="3">
    <source>
        <dbReference type="ARBA" id="ARBA00022853"/>
    </source>
</evidence>
<dbReference type="Gene3D" id="2.60.120.650">
    <property type="entry name" value="Cupin"/>
    <property type="match status" value="1"/>
</dbReference>
<evidence type="ECO:0000256" key="10">
    <source>
        <dbReference type="SAM" id="MobiDB-lite"/>
    </source>
</evidence>
<dbReference type="Pfam" id="PF02373">
    <property type="entry name" value="JmjC"/>
    <property type="match status" value="1"/>
</dbReference>
<proteinExistence type="predicted"/>
<organism evidence="12">
    <name type="scientific">Schistocephalus solidus</name>
    <name type="common">Tapeworm</name>
    <dbReference type="NCBI Taxonomy" id="70667"/>
    <lineage>
        <taxon>Eukaryota</taxon>
        <taxon>Metazoa</taxon>
        <taxon>Spiralia</taxon>
        <taxon>Lophotrochozoa</taxon>
        <taxon>Platyhelminthes</taxon>
        <taxon>Cestoda</taxon>
        <taxon>Eucestoda</taxon>
        <taxon>Diphyllobothriidea</taxon>
        <taxon>Diphyllobothriidae</taxon>
        <taxon>Schistocephalus</taxon>
    </lineage>
</organism>
<keyword evidence="8" id="KW-0804">Transcription</keyword>
<dbReference type="GO" id="GO:0046872">
    <property type="term" value="F:metal ion binding"/>
    <property type="evidence" value="ECO:0007669"/>
    <property type="project" value="UniProtKB-KW"/>
</dbReference>
<comment type="subcellular location">
    <subcellularLocation>
        <location evidence="1">Nucleus</location>
    </subcellularLocation>
</comment>
<dbReference type="PANTHER" id="PTHR23123">
    <property type="entry name" value="PHD/F-BOX CONTAINING PROTEIN"/>
    <property type="match status" value="1"/>
</dbReference>
<dbReference type="SMART" id="SM00558">
    <property type="entry name" value="JmjC"/>
    <property type="match status" value="1"/>
</dbReference>
<name>A0A0V0JA50_SCHSO</name>
<dbReference type="InterPro" id="IPR003347">
    <property type="entry name" value="JmjC_dom"/>
</dbReference>
<dbReference type="InterPro" id="IPR041070">
    <property type="entry name" value="JHD"/>
</dbReference>
<evidence type="ECO:0000256" key="2">
    <source>
        <dbReference type="ARBA" id="ARBA00022723"/>
    </source>
</evidence>
<keyword evidence="5" id="KW-0560">Oxidoreductase</keyword>
<reference evidence="12" key="1">
    <citation type="submission" date="2016-01" db="EMBL/GenBank/DDBJ databases">
        <title>Reference transcriptome for the parasite Schistocephalus solidus: insights into the molecular evolution of parasitism.</title>
        <authorList>
            <person name="Hebert F.O."/>
            <person name="Grambauer S."/>
            <person name="Barber I."/>
            <person name="Landry C.R."/>
            <person name="Aubin-Horth N."/>
        </authorList>
    </citation>
    <scope>NUCLEOTIDE SEQUENCE</scope>
</reference>
<keyword evidence="7" id="KW-0805">Transcription regulation</keyword>
<feature type="compositionally biased region" description="Polar residues" evidence="10">
    <location>
        <begin position="451"/>
        <end position="464"/>
    </location>
</feature>
<evidence type="ECO:0000256" key="6">
    <source>
        <dbReference type="ARBA" id="ARBA00023004"/>
    </source>
</evidence>
<keyword evidence="3" id="KW-0156">Chromatin regulator</keyword>
<dbReference type="EMBL" id="GEEE01000811">
    <property type="protein sequence ID" value="JAP62414.1"/>
    <property type="molecule type" value="Transcribed_RNA"/>
</dbReference>
<dbReference type="PROSITE" id="PS51184">
    <property type="entry name" value="JMJC"/>
    <property type="match status" value="1"/>
</dbReference>
<feature type="region of interest" description="Disordered" evidence="10">
    <location>
        <begin position="424"/>
        <end position="466"/>
    </location>
</feature>
<dbReference type="AlphaFoldDB" id="A0A0V0JA50"/>
<dbReference type="GO" id="GO:0051213">
    <property type="term" value="F:dioxygenase activity"/>
    <property type="evidence" value="ECO:0007669"/>
    <property type="project" value="UniProtKB-KW"/>
</dbReference>
<feature type="region of interest" description="Disordered" evidence="10">
    <location>
        <begin position="491"/>
        <end position="563"/>
    </location>
</feature>
<feature type="compositionally biased region" description="Low complexity" evidence="10">
    <location>
        <begin position="547"/>
        <end position="557"/>
    </location>
</feature>
<keyword evidence="6" id="KW-0408">Iron</keyword>
<dbReference type="Gene3D" id="1.20.58.1360">
    <property type="match status" value="1"/>
</dbReference>
<feature type="region of interest" description="Disordered" evidence="10">
    <location>
        <begin position="576"/>
        <end position="607"/>
    </location>
</feature>
<feature type="domain" description="JmjC" evidence="11">
    <location>
        <begin position="131"/>
        <end position="303"/>
    </location>
</feature>
<keyword evidence="4" id="KW-0223">Dioxygenase</keyword>
<sequence length="607" mass="68048">MGLAAGSSEFIDKLLQTPFLSPRPFVSYMRGEDVNGYNLTASGFTKPTVVSDKEGLRMKVPPQSFSLRDVVEFSDRNILIDVIDVALQSDMKMPLGQFVDLFLARPRERILNVLSFEYSQTKLASMVCPPHVVKELSLVDNCWSEDDDGQRDDSFCDTDCISSSRPNVQKYCLMSMGDSYTDFHIDFGGSSVWYHILWGEKIFYVAPPTRENLEAYWRWNAMAENRYAYFPDLLPLCETDENVPGGRPMPQVARLHMKAGETILLPAGWIHAVYTPCDSLVFGGNFLTQLAIPLQLSVYKMEQEQGTAERFLFPFFEKLHWYASDVILGHLKNDLLTDRKPLAYQLRGAYSLLKYLRRWYARHRNKPKNERALYLPPRYYLQYACPTLISKLEEVLRSFANRMRPAERQQTDCCHGAGDCQCTTSPDSSLPSTSSPSSPSKRKIPLETPCNKKSGSASPGSQAISEADAALEAVPELKNSRLVGDHYVYTLSGSDEEGTSNLTVTRRRRRSRLGGPTSKTSLFDADDPDPTWRPSVSPMKRSKRKAASSATSNRSSSGLPHFASDSLVANRFIGVPKASETAAKKQRTGTSKGRGTARERLARKLGL</sequence>
<keyword evidence="2" id="KW-0479">Metal-binding</keyword>
<evidence type="ECO:0000256" key="4">
    <source>
        <dbReference type="ARBA" id="ARBA00022964"/>
    </source>
</evidence>
<evidence type="ECO:0000313" key="12">
    <source>
        <dbReference type="EMBL" id="JAP62414.1"/>
    </source>
</evidence>
<protein>
    <recommendedName>
        <fullName evidence="11">JmjC domain-containing protein</fullName>
    </recommendedName>
</protein>
<evidence type="ECO:0000256" key="7">
    <source>
        <dbReference type="ARBA" id="ARBA00023015"/>
    </source>
</evidence>
<dbReference type="Pfam" id="PF17811">
    <property type="entry name" value="JHD"/>
    <property type="match status" value="1"/>
</dbReference>
<evidence type="ECO:0000256" key="5">
    <source>
        <dbReference type="ARBA" id="ARBA00023002"/>
    </source>
</evidence>
<dbReference type="GO" id="GO:0006325">
    <property type="term" value="P:chromatin organization"/>
    <property type="evidence" value="ECO:0007669"/>
    <property type="project" value="UniProtKB-KW"/>
</dbReference>
<dbReference type="SUPFAM" id="SSF51197">
    <property type="entry name" value="Clavaminate synthase-like"/>
    <property type="match status" value="1"/>
</dbReference>
<accession>A0A0V0JA50</accession>
<evidence type="ECO:0000256" key="9">
    <source>
        <dbReference type="ARBA" id="ARBA00023242"/>
    </source>
</evidence>
<evidence type="ECO:0000259" key="11">
    <source>
        <dbReference type="PROSITE" id="PS51184"/>
    </source>
</evidence>
<dbReference type="InterPro" id="IPR050690">
    <property type="entry name" value="JHDM1_Histone_Demethylase"/>
</dbReference>